<evidence type="ECO:0000313" key="2">
    <source>
        <dbReference type="Proteomes" id="UP000254912"/>
    </source>
</evidence>
<dbReference type="KEGG" id="wso:WSWS_00433"/>
<keyword evidence="2" id="KW-1185">Reference proteome</keyword>
<dbReference type="RefSeq" id="WP_070229717.1">
    <property type="nucleotide sequence ID" value="NZ_BJYO01000002.1"/>
</dbReference>
<dbReference type="GeneID" id="94545642"/>
<organism evidence="1 2">
    <name type="scientific">Weissella soli</name>
    <dbReference type="NCBI Taxonomy" id="155866"/>
    <lineage>
        <taxon>Bacteria</taxon>
        <taxon>Bacillati</taxon>
        <taxon>Bacillota</taxon>
        <taxon>Bacilli</taxon>
        <taxon>Lactobacillales</taxon>
        <taxon>Lactobacillaceae</taxon>
        <taxon>Weissella</taxon>
    </lineage>
</organism>
<evidence type="ECO:0000313" key="1">
    <source>
        <dbReference type="EMBL" id="RDL11644.1"/>
    </source>
</evidence>
<accession>A0A288Q8J8</accession>
<dbReference type="AlphaFoldDB" id="A0A288Q8J8"/>
<comment type="caution">
    <text evidence="1">The sequence shown here is derived from an EMBL/GenBank/DDBJ whole genome shotgun (WGS) entry which is preliminary data.</text>
</comment>
<sequence>MLVSYQALQAGFNQSVPGALRLTDTSVDTVTVGDALATMTVFKRGDEVTKIIIETVATDEAIHATFYQLFVKGLEGGMHWSSSNYYHAMMATLADHGAHTGVNELGIRAEHVYQAHDRIVVTITR</sequence>
<name>A0A288Q8J8_9LACO</name>
<dbReference type="Proteomes" id="UP000254912">
    <property type="component" value="Unassembled WGS sequence"/>
</dbReference>
<reference evidence="1 2" key="1">
    <citation type="submission" date="2018-07" db="EMBL/GenBank/DDBJ databases">
        <title>Genomic Encyclopedia of Type Strains, Phase III (KMG-III): the genomes of soil and plant-associated and newly described type strains.</title>
        <authorList>
            <person name="Whitman W."/>
        </authorList>
    </citation>
    <scope>NUCLEOTIDE SEQUENCE [LARGE SCALE GENOMIC DNA]</scope>
    <source>
        <strain evidence="1 2">CECT 7031</strain>
    </source>
</reference>
<proteinExistence type="predicted"/>
<protein>
    <submittedName>
        <fullName evidence="1">Uncharacterized protein</fullName>
    </submittedName>
</protein>
<dbReference type="EMBL" id="QRAS01000001">
    <property type="protein sequence ID" value="RDL11644.1"/>
    <property type="molecule type" value="Genomic_DNA"/>
</dbReference>
<gene>
    <name evidence="1" type="ORF">DFP99_0062</name>
</gene>